<protein>
    <submittedName>
        <fullName evidence="1">Uncharacterized protein</fullName>
    </submittedName>
</protein>
<dbReference type="Proteomes" id="UP001501822">
    <property type="component" value="Unassembled WGS sequence"/>
</dbReference>
<comment type="caution">
    <text evidence="1">The sequence shown here is derived from an EMBL/GenBank/DDBJ whole genome shotgun (WGS) entry which is preliminary data.</text>
</comment>
<evidence type="ECO:0000313" key="2">
    <source>
        <dbReference type="Proteomes" id="UP001501822"/>
    </source>
</evidence>
<accession>A0ABN0WFR2</accession>
<name>A0ABN0WFR2_9ACTN</name>
<proteinExistence type="predicted"/>
<gene>
    <name evidence="1" type="ORF">GCM10010151_26930</name>
</gene>
<organism evidence="1 2">
    <name type="scientific">Actinoallomurus spadix</name>
    <dbReference type="NCBI Taxonomy" id="79912"/>
    <lineage>
        <taxon>Bacteria</taxon>
        <taxon>Bacillati</taxon>
        <taxon>Actinomycetota</taxon>
        <taxon>Actinomycetes</taxon>
        <taxon>Streptosporangiales</taxon>
        <taxon>Thermomonosporaceae</taxon>
        <taxon>Actinoallomurus</taxon>
    </lineage>
</organism>
<dbReference type="EMBL" id="BAAABM010000016">
    <property type="protein sequence ID" value="GAA0335835.1"/>
    <property type="molecule type" value="Genomic_DNA"/>
</dbReference>
<evidence type="ECO:0000313" key="1">
    <source>
        <dbReference type="EMBL" id="GAA0335835.1"/>
    </source>
</evidence>
<reference evidence="1 2" key="1">
    <citation type="journal article" date="2019" name="Int. J. Syst. Evol. Microbiol.">
        <title>The Global Catalogue of Microorganisms (GCM) 10K type strain sequencing project: providing services to taxonomists for standard genome sequencing and annotation.</title>
        <authorList>
            <consortium name="The Broad Institute Genomics Platform"/>
            <consortium name="The Broad Institute Genome Sequencing Center for Infectious Disease"/>
            <person name="Wu L."/>
            <person name="Ma J."/>
        </authorList>
    </citation>
    <scope>NUCLEOTIDE SEQUENCE [LARGE SCALE GENOMIC DNA]</scope>
    <source>
        <strain evidence="1 2">JCM 3146</strain>
    </source>
</reference>
<sequence>MQLRPLPLDDWQRQCPCGARSEYRFGLCRKCRARAAWFRRTARARRGTRVRRIFRRDAEAVSR</sequence>
<dbReference type="RefSeq" id="WP_252803065.1">
    <property type="nucleotide sequence ID" value="NZ_BAAABM010000016.1"/>
</dbReference>
<keyword evidence="2" id="KW-1185">Reference proteome</keyword>